<name>A0A5J4QI10_9ZZZZ</name>
<reference evidence="1" key="1">
    <citation type="submission" date="2019-03" db="EMBL/GenBank/DDBJ databases">
        <title>Single cell metagenomics reveals metabolic interactions within the superorganism composed of flagellate Streblomastix strix and complex community of Bacteroidetes bacteria on its surface.</title>
        <authorList>
            <person name="Treitli S.C."/>
            <person name="Kolisko M."/>
            <person name="Husnik F."/>
            <person name="Keeling P."/>
            <person name="Hampl V."/>
        </authorList>
    </citation>
    <scope>NUCLEOTIDE SEQUENCE</scope>
    <source>
        <strain evidence="1">STM</strain>
    </source>
</reference>
<comment type="caution">
    <text evidence="1">The sequence shown here is derived from an EMBL/GenBank/DDBJ whole genome shotgun (WGS) entry which is preliminary data.</text>
</comment>
<protein>
    <submittedName>
        <fullName evidence="1">Uncharacterized protein</fullName>
    </submittedName>
</protein>
<dbReference type="EMBL" id="SNRY01003281">
    <property type="protein sequence ID" value="KAA6321546.1"/>
    <property type="molecule type" value="Genomic_DNA"/>
</dbReference>
<proteinExistence type="predicted"/>
<dbReference type="Gene3D" id="3.40.50.450">
    <property type="match status" value="1"/>
</dbReference>
<organism evidence="1">
    <name type="scientific">termite gut metagenome</name>
    <dbReference type="NCBI Taxonomy" id="433724"/>
    <lineage>
        <taxon>unclassified sequences</taxon>
        <taxon>metagenomes</taxon>
        <taxon>organismal metagenomes</taxon>
    </lineage>
</organism>
<gene>
    <name evidence="1" type="ORF">EZS27_028813</name>
</gene>
<accession>A0A5J4QI10</accession>
<dbReference type="AlphaFoldDB" id="A0A5J4QI10"/>
<evidence type="ECO:0000313" key="1">
    <source>
        <dbReference type="EMBL" id="KAA6321546.1"/>
    </source>
</evidence>
<sequence length="168" mass="19312">MKMKSRRIDIAGIGNTELVKLPKTAFFCSRKVPASVVLKCYDWATMMREHGECVISGFHSQLEKDVFHFLLKGEQPIILVLGRAMYKQIPEKFTKPLSENRLLIISPISQNVGRHSEQTIEKRNKYIIDIADKIVFGSLNPQGKLYPLYCEAKNKDKRVEVLLDFEVN</sequence>